<dbReference type="AlphaFoldDB" id="A0A4C1W3L5"/>
<keyword evidence="2" id="KW-1185">Reference proteome</keyword>
<gene>
    <name evidence="1" type="ORF">EVAR_44203_1</name>
</gene>
<name>A0A4C1W3L5_EUMVA</name>
<protein>
    <submittedName>
        <fullName evidence="1">Uncharacterized protein</fullName>
    </submittedName>
</protein>
<proteinExistence type="predicted"/>
<reference evidence="1 2" key="1">
    <citation type="journal article" date="2019" name="Commun. Biol.">
        <title>The bagworm genome reveals a unique fibroin gene that provides high tensile strength.</title>
        <authorList>
            <person name="Kono N."/>
            <person name="Nakamura H."/>
            <person name="Ohtoshi R."/>
            <person name="Tomita M."/>
            <person name="Numata K."/>
            <person name="Arakawa K."/>
        </authorList>
    </citation>
    <scope>NUCLEOTIDE SEQUENCE [LARGE SCALE GENOMIC DNA]</scope>
</reference>
<comment type="caution">
    <text evidence="1">The sequence shown here is derived from an EMBL/GenBank/DDBJ whole genome shotgun (WGS) entry which is preliminary data.</text>
</comment>
<accession>A0A4C1W3L5</accession>
<organism evidence="1 2">
    <name type="scientific">Eumeta variegata</name>
    <name type="common">Bagworm moth</name>
    <name type="synonym">Eumeta japonica</name>
    <dbReference type="NCBI Taxonomy" id="151549"/>
    <lineage>
        <taxon>Eukaryota</taxon>
        <taxon>Metazoa</taxon>
        <taxon>Ecdysozoa</taxon>
        <taxon>Arthropoda</taxon>
        <taxon>Hexapoda</taxon>
        <taxon>Insecta</taxon>
        <taxon>Pterygota</taxon>
        <taxon>Neoptera</taxon>
        <taxon>Endopterygota</taxon>
        <taxon>Lepidoptera</taxon>
        <taxon>Glossata</taxon>
        <taxon>Ditrysia</taxon>
        <taxon>Tineoidea</taxon>
        <taxon>Psychidae</taxon>
        <taxon>Oiketicinae</taxon>
        <taxon>Eumeta</taxon>
    </lineage>
</organism>
<evidence type="ECO:0000313" key="1">
    <source>
        <dbReference type="EMBL" id="GBP44675.1"/>
    </source>
</evidence>
<dbReference type="Proteomes" id="UP000299102">
    <property type="component" value="Unassembled WGS sequence"/>
</dbReference>
<sequence length="95" mass="10812">MFCWAWILFLCEAEQSAYHAGTAYVEAYWQYREGDRAVKLKKRNKLAKCVSGHAQCQSSLDVNLMLPKDSEETETGENLKVQGQGYMVDALTFPN</sequence>
<evidence type="ECO:0000313" key="2">
    <source>
        <dbReference type="Proteomes" id="UP000299102"/>
    </source>
</evidence>
<dbReference type="EMBL" id="BGZK01000456">
    <property type="protein sequence ID" value="GBP44675.1"/>
    <property type="molecule type" value="Genomic_DNA"/>
</dbReference>